<protein>
    <submittedName>
        <fullName evidence="2">Uncharacterized protein</fullName>
    </submittedName>
</protein>
<comment type="caution">
    <text evidence="2">The sequence shown here is derived from an EMBL/GenBank/DDBJ whole genome shotgun (WGS) entry which is preliminary data.</text>
</comment>
<dbReference type="AlphaFoldDB" id="A0AA89BHL0"/>
<reference evidence="2" key="1">
    <citation type="submission" date="2019-08" db="EMBL/GenBank/DDBJ databases">
        <title>The improved chromosome-level genome for the pearl oyster Pinctada fucata martensii using PacBio sequencing and Hi-C.</title>
        <authorList>
            <person name="Zheng Z."/>
        </authorList>
    </citation>
    <scope>NUCLEOTIDE SEQUENCE</scope>
    <source>
        <strain evidence="2">ZZ-2019</strain>
        <tissue evidence="2">Adductor muscle</tissue>
    </source>
</reference>
<keyword evidence="1" id="KW-0472">Membrane</keyword>
<proteinExistence type="predicted"/>
<gene>
    <name evidence="2" type="ORF">FSP39_002899</name>
</gene>
<evidence type="ECO:0000256" key="1">
    <source>
        <dbReference type="SAM" id="Phobius"/>
    </source>
</evidence>
<dbReference type="Proteomes" id="UP001186944">
    <property type="component" value="Unassembled WGS sequence"/>
</dbReference>
<keyword evidence="1" id="KW-0812">Transmembrane</keyword>
<keyword evidence="3" id="KW-1185">Reference proteome</keyword>
<organism evidence="2 3">
    <name type="scientific">Pinctada imbricata</name>
    <name type="common">Atlantic pearl-oyster</name>
    <name type="synonym">Pinctada martensii</name>
    <dbReference type="NCBI Taxonomy" id="66713"/>
    <lineage>
        <taxon>Eukaryota</taxon>
        <taxon>Metazoa</taxon>
        <taxon>Spiralia</taxon>
        <taxon>Lophotrochozoa</taxon>
        <taxon>Mollusca</taxon>
        <taxon>Bivalvia</taxon>
        <taxon>Autobranchia</taxon>
        <taxon>Pteriomorphia</taxon>
        <taxon>Pterioida</taxon>
        <taxon>Pterioidea</taxon>
        <taxon>Pteriidae</taxon>
        <taxon>Pinctada</taxon>
    </lineage>
</organism>
<dbReference type="EMBL" id="VSWD01000014">
    <property type="protein sequence ID" value="KAK3082696.1"/>
    <property type="molecule type" value="Genomic_DNA"/>
</dbReference>
<evidence type="ECO:0000313" key="3">
    <source>
        <dbReference type="Proteomes" id="UP001186944"/>
    </source>
</evidence>
<keyword evidence="1" id="KW-1133">Transmembrane helix</keyword>
<accession>A0AA89BHL0</accession>
<evidence type="ECO:0000313" key="2">
    <source>
        <dbReference type="EMBL" id="KAK3082696.1"/>
    </source>
</evidence>
<name>A0AA89BHL0_PINIB</name>
<sequence>MYNNKTYSPEEVQSRLKEIRGNLKINRKNTTVYKRSLLSATDERISAQSIGYVGVAVLIIISGLIISMDVPRVITWMREFIKNRRDKT</sequence>
<feature type="transmembrane region" description="Helical" evidence="1">
    <location>
        <begin position="49"/>
        <end position="68"/>
    </location>
</feature>